<feature type="region of interest" description="Disordered" evidence="1">
    <location>
        <begin position="145"/>
        <end position="233"/>
    </location>
</feature>
<feature type="compositionally biased region" description="Polar residues" evidence="1">
    <location>
        <begin position="81"/>
        <end position="104"/>
    </location>
</feature>
<feature type="compositionally biased region" description="Polar residues" evidence="1">
    <location>
        <begin position="356"/>
        <end position="373"/>
    </location>
</feature>
<feature type="region of interest" description="Disordered" evidence="1">
    <location>
        <begin position="73"/>
        <end position="130"/>
    </location>
</feature>
<evidence type="ECO:0000313" key="2">
    <source>
        <dbReference type="EMBL" id="KAF2400748.1"/>
    </source>
</evidence>
<organism evidence="2 3">
    <name type="scientific">Trichodelitschia bisporula</name>
    <dbReference type="NCBI Taxonomy" id="703511"/>
    <lineage>
        <taxon>Eukaryota</taxon>
        <taxon>Fungi</taxon>
        <taxon>Dikarya</taxon>
        <taxon>Ascomycota</taxon>
        <taxon>Pezizomycotina</taxon>
        <taxon>Dothideomycetes</taxon>
        <taxon>Dothideomycetes incertae sedis</taxon>
        <taxon>Phaeotrichales</taxon>
        <taxon>Phaeotrichaceae</taxon>
        <taxon>Trichodelitschia</taxon>
    </lineage>
</organism>
<feature type="compositionally biased region" description="Polar residues" evidence="1">
    <location>
        <begin position="220"/>
        <end position="233"/>
    </location>
</feature>
<dbReference type="Proteomes" id="UP000799640">
    <property type="component" value="Unassembled WGS sequence"/>
</dbReference>
<gene>
    <name evidence="2" type="ORF">EJ06DRAFT_404233</name>
</gene>
<dbReference type="OrthoDB" id="3907968at2759"/>
<name>A0A6G1HXG9_9PEZI</name>
<feature type="compositionally biased region" description="Pro residues" evidence="1">
    <location>
        <begin position="32"/>
        <end position="47"/>
    </location>
</feature>
<feature type="compositionally biased region" description="Polar residues" evidence="1">
    <location>
        <begin position="119"/>
        <end position="129"/>
    </location>
</feature>
<sequence>MRQNNPHPAASSMPHPLSDRSNSSESSTLDIIPPPLRPPDGLSPPEQPLITTTCSTPTVDLTTSEADTCLPLASKRKAQAASPTATVKSGGNTRADTENNSQQPRAHDAAEPASVTVRFINNPNGTPLSTIVERCSSATLQAQPVGAAPAPAPAPAPASASASASASAGAPAPPTSGPSSKAKAKNMLLFPPVDSTKRQLGQPRKLISRSADEDAPAPGKQTTGDESMCASETNQSSFLSADLTPMQGFGRPLSPEYPPLVRTKTPPGASRWPGDIPVIRVQQQHAQEKQQRRSRRRSILRPILSLLRGGAQAEPSEQGTEHQLTTVRTANTVWRPPPSGYTYRHGMKNHPFHNAPISQPMASNQSQGSSSETACEPQPIPEAPGRDTEHPQHEACAITRLDAEVEVATSSNMLDGPLSGTDSTPISNVRIAHETRRASRRRTAPRVPFYRGVSKPSASYRSEAVGGRARISGPSAGNGTSSDNSEYTGQQRMAYTMRSAALPILLPIAAAEGIVRPYRFASVESEHEMARPVLTNPPPVLGGGSAARKPIQRHDRGKAEVEKNNESRRLAVVSMVLGCCGRNKLREDVRGERTA</sequence>
<feature type="compositionally biased region" description="Basic and acidic residues" evidence="1">
    <location>
        <begin position="552"/>
        <end position="564"/>
    </location>
</feature>
<keyword evidence="3" id="KW-1185">Reference proteome</keyword>
<feature type="compositionally biased region" description="Polar residues" evidence="1">
    <location>
        <begin position="49"/>
        <end position="59"/>
    </location>
</feature>
<feature type="region of interest" description="Disordered" evidence="1">
    <location>
        <begin position="532"/>
        <end position="564"/>
    </location>
</feature>
<dbReference type="EMBL" id="ML996694">
    <property type="protein sequence ID" value="KAF2400748.1"/>
    <property type="molecule type" value="Genomic_DNA"/>
</dbReference>
<evidence type="ECO:0000256" key="1">
    <source>
        <dbReference type="SAM" id="MobiDB-lite"/>
    </source>
</evidence>
<protein>
    <submittedName>
        <fullName evidence="2">Uncharacterized protein</fullName>
    </submittedName>
</protein>
<proteinExistence type="predicted"/>
<feature type="region of interest" description="Disordered" evidence="1">
    <location>
        <begin position="460"/>
        <end position="487"/>
    </location>
</feature>
<feature type="region of interest" description="Disordered" evidence="1">
    <location>
        <begin position="350"/>
        <end position="390"/>
    </location>
</feature>
<feature type="compositionally biased region" description="Low complexity" evidence="1">
    <location>
        <begin position="157"/>
        <end position="170"/>
    </location>
</feature>
<feature type="region of interest" description="Disordered" evidence="1">
    <location>
        <begin position="1"/>
        <end position="59"/>
    </location>
</feature>
<feature type="compositionally biased region" description="Polar residues" evidence="1">
    <location>
        <begin position="475"/>
        <end position="487"/>
    </location>
</feature>
<dbReference type="AlphaFoldDB" id="A0A6G1HXG9"/>
<evidence type="ECO:0000313" key="3">
    <source>
        <dbReference type="Proteomes" id="UP000799640"/>
    </source>
</evidence>
<feature type="compositionally biased region" description="Polar residues" evidence="1">
    <location>
        <begin position="19"/>
        <end position="28"/>
    </location>
</feature>
<reference evidence="2" key="1">
    <citation type="journal article" date="2020" name="Stud. Mycol.">
        <title>101 Dothideomycetes genomes: a test case for predicting lifestyles and emergence of pathogens.</title>
        <authorList>
            <person name="Haridas S."/>
            <person name="Albert R."/>
            <person name="Binder M."/>
            <person name="Bloem J."/>
            <person name="Labutti K."/>
            <person name="Salamov A."/>
            <person name="Andreopoulos B."/>
            <person name="Baker S."/>
            <person name="Barry K."/>
            <person name="Bills G."/>
            <person name="Bluhm B."/>
            <person name="Cannon C."/>
            <person name="Castanera R."/>
            <person name="Culley D."/>
            <person name="Daum C."/>
            <person name="Ezra D."/>
            <person name="Gonzalez J."/>
            <person name="Henrissat B."/>
            <person name="Kuo A."/>
            <person name="Liang C."/>
            <person name="Lipzen A."/>
            <person name="Lutzoni F."/>
            <person name="Magnuson J."/>
            <person name="Mondo S."/>
            <person name="Nolan M."/>
            <person name="Ohm R."/>
            <person name="Pangilinan J."/>
            <person name="Park H.-J."/>
            <person name="Ramirez L."/>
            <person name="Alfaro M."/>
            <person name="Sun H."/>
            <person name="Tritt A."/>
            <person name="Yoshinaga Y."/>
            <person name="Zwiers L.-H."/>
            <person name="Turgeon B."/>
            <person name="Goodwin S."/>
            <person name="Spatafora J."/>
            <person name="Crous P."/>
            <person name="Grigoriev I."/>
        </authorList>
    </citation>
    <scope>NUCLEOTIDE SEQUENCE</scope>
    <source>
        <strain evidence="2">CBS 262.69</strain>
    </source>
</reference>
<accession>A0A6G1HXG9</accession>